<dbReference type="RefSeq" id="WP_168674353.1">
    <property type="nucleotide sequence ID" value="NZ_JAAVTK010000011.1"/>
</dbReference>
<sequence>MPDPTQNPTDPRPDFAPTTSTPDQASEQDATVNPTPDKAPAEQPSTGTTIPSSTQENMGDGAGIRGDYGDASQTNGLEGGPDTRPDTPDQPMTDTELTGS</sequence>
<keyword evidence="3" id="KW-1185">Reference proteome</keyword>
<feature type="compositionally biased region" description="Polar residues" evidence="1">
    <location>
        <begin position="90"/>
        <end position="100"/>
    </location>
</feature>
<evidence type="ECO:0000313" key="3">
    <source>
        <dbReference type="Proteomes" id="UP000717634"/>
    </source>
</evidence>
<gene>
    <name evidence="2" type="ORF">HBN54_003365</name>
</gene>
<comment type="caution">
    <text evidence="2">The sequence shown here is derived from an EMBL/GenBank/DDBJ whole genome shotgun (WGS) entry which is preliminary data.</text>
</comment>
<organism evidence="2 3">
    <name type="scientific">Hymenobacter artigasi</name>
    <dbReference type="NCBI Taxonomy" id="2719616"/>
    <lineage>
        <taxon>Bacteria</taxon>
        <taxon>Pseudomonadati</taxon>
        <taxon>Bacteroidota</taxon>
        <taxon>Cytophagia</taxon>
        <taxon>Cytophagales</taxon>
        <taxon>Hymenobacteraceae</taxon>
        <taxon>Hymenobacter</taxon>
    </lineage>
</organism>
<name>A0ABX1HKN2_9BACT</name>
<feature type="compositionally biased region" description="Polar residues" evidence="1">
    <location>
        <begin position="17"/>
        <end position="34"/>
    </location>
</feature>
<dbReference type="EMBL" id="JAAVTK010000011">
    <property type="protein sequence ID" value="NKI90755.1"/>
    <property type="molecule type" value="Genomic_DNA"/>
</dbReference>
<dbReference type="Proteomes" id="UP000717634">
    <property type="component" value="Unassembled WGS sequence"/>
</dbReference>
<evidence type="ECO:0000313" key="2">
    <source>
        <dbReference type="EMBL" id="NKI90755.1"/>
    </source>
</evidence>
<reference evidence="2 3" key="1">
    <citation type="submission" date="2020-03" db="EMBL/GenBank/DDBJ databases">
        <title>Genomic Encyclopedia of Type Strains, Phase IV (KMG-V): Genome sequencing to study the core and pangenomes of soil and plant-associated prokaryotes.</title>
        <authorList>
            <person name="Whitman W."/>
        </authorList>
    </citation>
    <scope>NUCLEOTIDE SEQUENCE [LARGE SCALE GENOMIC DNA]</scope>
    <source>
        <strain evidence="2 3">1B</strain>
    </source>
</reference>
<protein>
    <submittedName>
        <fullName evidence="2">Uncharacterized protein</fullName>
    </submittedName>
</protein>
<accession>A0ABX1HKN2</accession>
<evidence type="ECO:0000256" key="1">
    <source>
        <dbReference type="SAM" id="MobiDB-lite"/>
    </source>
</evidence>
<feature type="region of interest" description="Disordered" evidence="1">
    <location>
        <begin position="1"/>
        <end position="100"/>
    </location>
</feature>
<feature type="compositionally biased region" description="Polar residues" evidence="1">
    <location>
        <begin position="43"/>
        <end position="57"/>
    </location>
</feature>
<proteinExistence type="predicted"/>